<evidence type="ECO:0000256" key="2">
    <source>
        <dbReference type="ARBA" id="ARBA00023315"/>
    </source>
</evidence>
<keyword evidence="5" id="KW-1185">Reference proteome</keyword>
<gene>
    <name evidence="4" type="ORF">LG219_12490</name>
</gene>
<proteinExistence type="predicted"/>
<dbReference type="CDD" id="cd04301">
    <property type="entry name" value="NAT_SF"/>
    <property type="match status" value="1"/>
</dbReference>
<sequence>MNWEYRLATRDDLAQIVGIYNATIASRQVTADTEPVSVASRQAWFAAHQQADRPLWVVEHAGQIIAWLSFSSFYGRPAYQGTAEVSIYLAESARGQGLGQFLLQAAIEYSAGIGLHTLLGFIFGHNTPSIGLFEAHGFAVWGHLPGVAELDGIARDLLIMGLKIKS</sequence>
<dbReference type="PANTHER" id="PTHR43072">
    <property type="entry name" value="N-ACETYLTRANSFERASE"/>
    <property type="match status" value="1"/>
</dbReference>
<reference evidence="4 5" key="1">
    <citation type="submission" date="2021-10" db="EMBL/GenBank/DDBJ databases">
        <authorList>
            <person name="Chen M."/>
        </authorList>
    </citation>
    <scope>NUCLEOTIDE SEQUENCE [LARGE SCALE GENOMIC DNA]</scope>
    <source>
        <strain evidence="4 5">H3-26</strain>
    </source>
</reference>
<evidence type="ECO:0000313" key="5">
    <source>
        <dbReference type="Proteomes" id="UP001198034"/>
    </source>
</evidence>
<dbReference type="SUPFAM" id="SSF55729">
    <property type="entry name" value="Acyl-CoA N-acyltransferases (Nat)"/>
    <property type="match status" value="1"/>
</dbReference>
<evidence type="ECO:0000256" key="1">
    <source>
        <dbReference type="ARBA" id="ARBA00022679"/>
    </source>
</evidence>
<dbReference type="EMBL" id="JAJAWG010000009">
    <property type="protein sequence ID" value="MCB5197085.1"/>
    <property type="molecule type" value="Genomic_DNA"/>
</dbReference>
<accession>A0ABS8BMX9</accession>
<keyword evidence="2" id="KW-0012">Acyltransferase</keyword>
<dbReference type="InterPro" id="IPR016181">
    <property type="entry name" value="Acyl_CoA_acyltransferase"/>
</dbReference>
<keyword evidence="1" id="KW-0808">Transferase</keyword>
<comment type="caution">
    <text evidence="4">The sequence shown here is derived from an EMBL/GenBank/DDBJ whole genome shotgun (WGS) entry which is preliminary data.</text>
</comment>
<dbReference type="Proteomes" id="UP001198034">
    <property type="component" value="Unassembled WGS sequence"/>
</dbReference>
<dbReference type="InterPro" id="IPR000182">
    <property type="entry name" value="GNAT_dom"/>
</dbReference>
<feature type="domain" description="N-acetyltransferase" evidence="3">
    <location>
        <begin position="3"/>
        <end position="165"/>
    </location>
</feature>
<name>A0ABS8BMX9_9NEIS</name>
<dbReference type="RefSeq" id="WP_226764811.1">
    <property type="nucleotide sequence ID" value="NZ_JAJAWG010000009.1"/>
</dbReference>
<organism evidence="4 5">
    <name type="scientific">Deefgea salmonis</name>
    <dbReference type="NCBI Taxonomy" id="2875502"/>
    <lineage>
        <taxon>Bacteria</taxon>
        <taxon>Pseudomonadati</taxon>
        <taxon>Pseudomonadota</taxon>
        <taxon>Betaproteobacteria</taxon>
        <taxon>Neisseriales</taxon>
        <taxon>Chitinibacteraceae</taxon>
        <taxon>Deefgea</taxon>
    </lineage>
</organism>
<evidence type="ECO:0000259" key="3">
    <source>
        <dbReference type="PROSITE" id="PS51186"/>
    </source>
</evidence>
<dbReference type="Pfam" id="PF00583">
    <property type="entry name" value="Acetyltransf_1"/>
    <property type="match status" value="1"/>
</dbReference>
<dbReference type="PANTHER" id="PTHR43072:SF23">
    <property type="entry name" value="UPF0039 PROTEIN C11D3.02C"/>
    <property type="match status" value="1"/>
</dbReference>
<protein>
    <submittedName>
        <fullName evidence="4">N-acetyltransferase family protein</fullName>
    </submittedName>
</protein>
<dbReference type="Gene3D" id="3.40.630.30">
    <property type="match status" value="1"/>
</dbReference>
<evidence type="ECO:0000313" key="4">
    <source>
        <dbReference type="EMBL" id="MCB5197085.1"/>
    </source>
</evidence>
<dbReference type="PROSITE" id="PS51186">
    <property type="entry name" value="GNAT"/>
    <property type="match status" value="1"/>
</dbReference>